<dbReference type="PROSITE" id="PS00116">
    <property type="entry name" value="DNA_POLYMERASE_B"/>
    <property type="match status" value="1"/>
</dbReference>
<dbReference type="CDD" id="cd21675">
    <property type="entry name" value="SMP_TEX2"/>
    <property type="match status" value="1"/>
</dbReference>
<dbReference type="GO" id="GO:0016020">
    <property type="term" value="C:membrane"/>
    <property type="evidence" value="ECO:0007669"/>
    <property type="project" value="UniProtKB-SubCell"/>
</dbReference>
<evidence type="ECO:0000259" key="30">
    <source>
        <dbReference type="PROSITE" id="PS51847"/>
    </source>
</evidence>
<dbReference type="InterPro" id="IPR017964">
    <property type="entry name" value="DNA-dir_DNA_pol_B_CS"/>
</dbReference>
<keyword evidence="19" id="KW-0411">Iron-sulfur</keyword>
<feature type="compositionally biased region" description="Low complexity" evidence="29">
    <location>
        <begin position="2266"/>
        <end position="2286"/>
    </location>
</feature>
<dbReference type="FunFam" id="3.30.342.10:FF:000018">
    <property type="entry name" value="DNA polymerase"/>
    <property type="match status" value="1"/>
</dbReference>
<dbReference type="InterPro" id="IPR043502">
    <property type="entry name" value="DNA/RNA_pol_sf"/>
</dbReference>
<evidence type="ECO:0000256" key="24">
    <source>
        <dbReference type="ARBA" id="ARBA00023136"/>
    </source>
</evidence>
<dbReference type="GO" id="GO:0008270">
    <property type="term" value="F:zinc ion binding"/>
    <property type="evidence" value="ECO:0007669"/>
    <property type="project" value="UniProtKB-KW"/>
</dbReference>
<dbReference type="PANTHER" id="PTHR45812:SF1">
    <property type="entry name" value="DNA POLYMERASE ZETA CATALYTIC SUBUNIT"/>
    <property type="match status" value="1"/>
</dbReference>
<evidence type="ECO:0000256" key="6">
    <source>
        <dbReference type="ARBA" id="ARBA00012417"/>
    </source>
</evidence>
<dbReference type="CDD" id="cd05534">
    <property type="entry name" value="POLBc_zeta"/>
    <property type="match status" value="1"/>
</dbReference>
<organism evidence="31 32">
    <name type="scientific">Colletotrichum orbiculare (strain 104-T / ATCC 96160 / CBS 514.97 / LARS 414 / MAFF 240422)</name>
    <name type="common">Cucumber anthracnose fungus</name>
    <name type="synonym">Colletotrichum lagenarium</name>
    <dbReference type="NCBI Taxonomy" id="1213857"/>
    <lineage>
        <taxon>Eukaryota</taxon>
        <taxon>Fungi</taxon>
        <taxon>Dikarya</taxon>
        <taxon>Ascomycota</taxon>
        <taxon>Pezizomycotina</taxon>
        <taxon>Sordariomycetes</taxon>
        <taxon>Hypocreomycetidae</taxon>
        <taxon>Glomerellales</taxon>
        <taxon>Glomerellaceae</taxon>
        <taxon>Colletotrichum</taxon>
        <taxon>Colletotrichum orbiculare species complex</taxon>
    </lineage>
</organism>
<evidence type="ECO:0000256" key="4">
    <source>
        <dbReference type="ARBA" id="ARBA00004370"/>
    </source>
</evidence>
<evidence type="ECO:0000256" key="21">
    <source>
        <dbReference type="ARBA" id="ARBA00023121"/>
    </source>
</evidence>
<evidence type="ECO:0000256" key="9">
    <source>
        <dbReference type="ARBA" id="ARBA00022485"/>
    </source>
</evidence>
<dbReference type="InterPro" id="IPR036397">
    <property type="entry name" value="RNaseH_sf"/>
</dbReference>
<dbReference type="Proteomes" id="UP000014480">
    <property type="component" value="Unassembled WGS sequence"/>
</dbReference>
<dbReference type="Pfam" id="PF24055">
    <property type="entry name" value="POL3_N"/>
    <property type="match status" value="1"/>
</dbReference>
<keyword evidence="25" id="KW-0234">DNA repair</keyword>
<evidence type="ECO:0000256" key="18">
    <source>
        <dbReference type="ARBA" id="ARBA00023004"/>
    </source>
</evidence>
<keyword evidence="22" id="KW-0238">DNA-binding</keyword>
<feature type="compositionally biased region" description="Polar residues" evidence="29">
    <location>
        <begin position="2553"/>
        <end position="2567"/>
    </location>
</feature>
<dbReference type="STRING" id="1213857.A0A484FMH4"/>
<dbReference type="Pfam" id="PF14260">
    <property type="entry name" value="zf-C4pol"/>
    <property type="match status" value="1"/>
</dbReference>
<feature type="compositionally biased region" description="Pro residues" evidence="29">
    <location>
        <begin position="2465"/>
        <end position="2477"/>
    </location>
</feature>
<keyword evidence="26" id="KW-0539">Nucleus</keyword>
<feature type="domain" description="SMP-LTD" evidence="30">
    <location>
        <begin position="1996"/>
        <end position="2187"/>
    </location>
</feature>
<evidence type="ECO:0000256" key="16">
    <source>
        <dbReference type="ARBA" id="ARBA00022833"/>
    </source>
</evidence>
<evidence type="ECO:0000256" key="26">
    <source>
        <dbReference type="ARBA" id="ARBA00023242"/>
    </source>
</evidence>
<feature type="compositionally biased region" description="Low complexity" evidence="29">
    <location>
        <begin position="613"/>
        <end position="626"/>
    </location>
</feature>
<feature type="compositionally biased region" description="Basic and acidic residues" evidence="29">
    <location>
        <begin position="2223"/>
        <end position="2241"/>
    </location>
</feature>
<reference evidence="32" key="1">
    <citation type="journal article" date="2013" name="New Phytol.">
        <title>Comparative genomic and transcriptomic analyses reveal the hemibiotrophic stage shift of Colletotrichum fungi.</title>
        <authorList>
            <person name="Gan P."/>
            <person name="Ikeda K."/>
            <person name="Irieda H."/>
            <person name="Narusaka M."/>
            <person name="O'Connell R.J."/>
            <person name="Narusaka Y."/>
            <person name="Takano Y."/>
            <person name="Kubo Y."/>
            <person name="Shirasu K."/>
        </authorList>
    </citation>
    <scope>NUCLEOTIDE SEQUENCE [LARGE SCALE GENOMIC DNA]</scope>
    <source>
        <strain evidence="32">104-T / ATCC 96160 / CBS 514.97 / LARS 414 / MAFF 240422</strain>
    </source>
</reference>
<evidence type="ECO:0000256" key="28">
    <source>
        <dbReference type="ARBA" id="ARBA00066055"/>
    </source>
</evidence>
<evidence type="ECO:0000256" key="2">
    <source>
        <dbReference type="ARBA" id="ARBA00004123"/>
    </source>
</evidence>
<evidence type="ECO:0000256" key="10">
    <source>
        <dbReference type="ARBA" id="ARBA00022679"/>
    </source>
</evidence>
<dbReference type="Pfam" id="PF24065">
    <property type="entry name" value="REV3_N"/>
    <property type="match status" value="1"/>
</dbReference>
<dbReference type="GO" id="GO:0051539">
    <property type="term" value="F:4 iron, 4 sulfur cluster binding"/>
    <property type="evidence" value="ECO:0007669"/>
    <property type="project" value="UniProtKB-KW"/>
</dbReference>
<proteinExistence type="inferred from homology"/>
<feature type="compositionally biased region" description="Polar residues" evidence="29">
    <location>
        <begin position="2401"/>
        <end position="2418"/>
    </location>
</feature>
<keyword evidence="24" id="KW-0472">Membrane</keyword>
<dbReference type="FunFam" id="3.30.420.10:FF:000024">
    <property type="entry name" value="DNA polymerase zeta catalytic subunit"/>
    <property type="match status" value="1"/>
</dbReference>
<evidence type="ECO:0000256" key="27">
    <source>
        <dbReference type="ARBA" id="ARBA00049244"/>
    </source>
</evidence>
<feature type="region of interest" description="Disordered" evidence="29">
    <location>
        <begin position="2435"/>
        <end position="2662"/>
    </location>
</feature>
<keyword evidence="15" id="KW-0863">Zinc-finger</keyword>
<dbReference type="GO" id="GO:0000166">
    <property type="term" value="F:nucleotide binding"/>
    <property type="evidence" value="ECO:0007669"/>
    <property type="project" value="InterPro"/>
</dbReference>
<keyword evidence="11" id="KW-0548">Nucleotidyltransferase</keyword>
<protein>
    <recommendedName>
        <fullName evidence="7">DNA polymerase zeta catalytic subunit</fullName>
        <ecNumber evidence="6">2.7.7.7</ecNumber>
    </recommendedName>
</protein>
<keyword evidence="16" id="KW-0862">Zinc</keyword>
<dbReference type="GO" id="GO:0008289">
    <property type="term" value="F:lipid binding"/>
    <property type="evidence" value="ECO:0007669"/>
    <property type="project" value="UniProtKB-KW"/>
</dbReference>
<evidence type="ECO:0000256" key="11">
    <source>
        <dbReference type="ARBA" id="ARBA00022695"/>
    </source>
</evidence>
<evidence type="ECO:0000256" key="8">
    <source>
        <dbReference type="ARBA" id="ARBA00022448"/>
    </source>
</evidence>
<dbReference type="GO" id="GO:0003887">
    <property type="term" value="F:DNA-directed DNA polymerase activity"/>
    <property type="evidence" value="ECO:0007669"/>
    <property type="project" value="UniProtKB-KW"/>
</dbReference>
<dbReference type="Gene3D" id="3.30.420.10">
    <property type="entry name" value="Ribonuclease H-like superfamily/Ribonuclease H"/>
    <property type="match status" value="1"/>
</dbReference>
<evidence type="ECO:0000256" key="14">
    <source>
        <dbReference type="ARBA" id="ARBA00022763"/>
    </source>
</evidence>
<dbReference type="Gene3D" id="1.10.287.690">
    <property type="entry name" value="Helix hairpin bin"/>
    <property type="match status" value="1"/>
</dbReference>
<dbReference type="GO" id="GO:0005739">
    <property type="term" value="C:mitochondrion"/>
    <property type="evidence" value="ECO:0007669"/>
    <property type="project" value="UniProtKB-SubCell"/>
</dbReference>
<feature type="compositionally biased region" description="Polar residues" evidence="29">
    <location>
        <begin position="577"/>
        <end position="598"/>
    </location>
</feature>
<dbReference type="InterPro" id="IPR019411">
    <property type="entry name" value="MMM1_dom"/>
</dbReference>
<dbReference type="GO" id="GO:0042276">
    <property type="term" value="P:error-prone translesion synthesis"/>
    <property type="evidence" value="ECO:0007669"/>
    <property type="project" value="TreeGrafter"/>
</dbReference>
<dbReference type="GO" id="GO:0016035">
    <property type="term" value="C:zeta DNA polymerase complex"/>
    <property type="evidence" value="ECO:0007669"/>
    <property type="project" value="InterPro"/>
</dbReference>
<evidence type="ECO:0000313" key="31">
    <source>
        <dbReference type="EMBL" id="TDZ18147.1"/>
    </source>
</evidence>
<comment type="catalytic activity">
    <reaction evidence="27">
        <text>DNA(n) + a 2'-deoxyribonucleoside 5'-triphosphate = DNA(n+1) + diphosphate</text>
        <dbReference type="Rhea" id="RHEA:22508"/>
        <dbReference type="Rhea" id="RHEA-COMP:17339"/>
        <dbReference type="Rhea" id="RHEA-COMP:17340"/>
        <dbReference type="ChEBI" id="CHEBI:33019"/>
        <dbReference type="ChEBI" id="CHEBI:61560"/>
        <dbReference type="ChEBI" id="CHEBI:173112"/>
        <dbReference type="EC" id="2.7.7.7"/>
    </reaction>
</comment>
<dbReference type="InterPro" id="IPR031468">
    <property type="entry name" value="SMP_LBD"/>
</dbReference>
<dbReference type="Gene3D" id="3.90.1600.10">
    <property type="entry name" value="Palm domain of DNA polymerase"/>
    <property type="match status" value="1"/>
</dbReference>
<gene>
    <name evidence="31" type="primary">REV3</name>
    <name evidence="31" type="ORF">Cob_v008966</name>
</gene>
<evidence type="ECO:0000256" key="12">
    <source>
        <dbReference type="ARBA" id="ARBA00022705"/>
    </source>
</evidence>
<feature type="compositionally biased region" description="Polar residues" evidence="29">
    <location>
        <begin position="2360"/>
        <end position="2391"/>
    </location>
</feature>
<dbReference type="InterPro" id="IPR025687">
    <property type="entry name" value="Znf-C4pol"/>
</dbReference>
<dbReference type="InterPro" id="IPR042087">
    <property type="entry name" value="DNA_pol_B_thumb"/>
</dbReference>
<dbReference type="Pfam" id="PF15413">
    <property type="entry name" value="PH_11"/>
    <property type="match status" value="1"/>
</dbReference>
<keyword evidence="14" id="KW-0227">DNA damage</keyword>
<comment type="similarity">
    <text evidence="5">Belongs to the DNA polymerase type-B family.</text>
</comment>
<evidence type="ECO:0000256" key="19">
    <source>
        <dbReference type="ARBA" id="ARBA00023014"/>
    </source>
</evidence>
<sequence>MDLFRVRLNCIDHYQATPTPYDPQLRNDIGPDQAKKATKVPVIRVFGSTETGQKVCAHIHGAFPYLYVEYHGSLQPEEVGAYIYRLHLSIDHALAVSYRRDQYGNNAKYVARITLVKGIPFYGFHVGYRFYLKIYMFNPIVMTRLADLLQQGVILKKKFQPYEAHLQYLVQFMTDYNLYGCGYLDATDFYFRGPIPSHADEGSSQHLWHDRSIPPDRVKDDLNLPRVSHCSVEVDICVQNITNRRMVKERRLHHDFIERVNPLPADVKLVHSMAGLWKDETRRRKLKMPSAAPGSSPFPPEVLISMSANARDSQPQGWIHEEEYQEEVAKLIEAEKSPEDPSEPSFETFVEHQPLESTVKTSLQSVEDLYPTNLLPALGLPSIHPTTNQIPASSIEVDEQGALELGDDDFDLFPEDSDEDALIQIGKARANKGDKVDTTEENNQAGRRGASKAGWAHKTRPRRTVNGLSNTSLPPIEGICVSSLKTDKTQAMPVWPELFDIAEEEGLVSRSRRNPRQSGKQRVSLKRAASPNDKTPLVKRAKMSLAEQPKLTVQSSTATDKESKARPGGYQAKGLPSGSQTNSRSSQGPAAKMANQTLEFPVVKSQENPATKLRLSQLSQRQTSQQGDKEQKEDKESQKHVSFNIAAGTFSDEPQPSKKKRVQIASLVAESSGSGTQLYRMQVAAGLFTNKRLYMISSLPPAFGKATSTLQELEIPDVIYQDAYYSKEKDVPARPREYAGREYRLESITLPYLADFDSTGTSAASVGLKPDAIIDKAKSDLLYDTQAKQCSFRSWEIAERPPTFKEVKNWWEKKRPQSKVPVEGAKDISGSPLASRRDLSQIDGPTPKNKHGFKYSPKKKSTSVKHEAQYMSTMALEIHVNTRGKFVPNPDEDEVQCIFWSIKADGTISASQETTGGIIAGVVVLSPDGALAARMRRYLKAEVLEESSELDLMVRMVEIVRTHDPDILTGYEVHGSSWGYLIERARVKYDYDLCDEFSRMKSNSHGRIGKDNDRWGFNTTSTIRVTGRHMINIWRAMRGELNLLQYTMENVVWHLLHCRIPHYSWKTLTEWYKSDKQRDLDKLLRYYLSRTRIDIQILESNELIPRTSEQARLLGVDFFSVFSRGSQFKVESIMFRIAKPENFMLVSPSRKQVGGQNALECLPLVMEPQSAFYNSPLLVLDFQSLYPSVMIAYNLCYSTFLGRIVNWRGANKMGFTEYSRHKRLLELLKDYINITPNGMMYVRPEVRKSLLAKMLGEILETRVMVKSGMKQDKDDKTLQQLLNNRQLALKLLANVTYGYTSASFSGRMPCSEIADSIVQTGRETLERAIAYIHSQERWNAEVVYGDTDSLFVYLKGRTKDQAFDIGNEIAKAITDMNPRPIKLKFEKVYHPCVLLAKKRYVGYKYESRDQVKPDFDAKGIETVRRDGTPAEQKIEEKALKLLFETANLSEVKAYFQNQCEKIMRGSVSVQDFCYAREVKLGTYSEKGPPPPGALISTKRMLEDARAEPQYGERVPYVVITGAPGARLIDRCVAPEDLLNDSHSQLDAEYYISKNLIPPLERIFNLVGANVRQWYDEMPKVQRIRRVDQTLGAGVGKKTLESYLKSASCISCKIKMQEEGVLCSKCQQDAPSSLYNLQTRLNKEERKYMDVVKICRSCSGMPAADDVPCDSKDCPVFYSRVKQSARLKTEQGTLQPCTTPTEDTRRQDEEEAMGGWTGFLFTYLLGGVTFIPLVVVAVLVHAYLTLPLRQDADLGLEDEGRGPIVQPGDDVTALEAVKAAVKDDTTKRSAAQDNDVAAGYFAVCREYTPMGINAKPIERTTPTGSATVAAPSQSVYQTMYRSIFERRPTPGPLDNKNGLSQRPKNAGNVFYVVLRHGHLMLFDDDEQLEVRHVVSLAHHDISIYSGGDATPEGELYIKRNALCLSRRPDGPEFGRDSQLSKPFYLFSENCSAKEDFYFALLRNQEQTFGGDHKAPRPKHFDVKSIIALVQKLHSSEEHLSTRWLNAMIGRVFLGIYKTADLENFIREKLTKKIARVKRPSFLTNIAIRGIDTGESAPIITNPRHKDLNVEGECVMEADIKYTGNLRIEVAATARIDLGSRFKVREVDLILAVVLKKLEGHMLFKIKPPPSNRIWLSFQSVPKIELNIEPIVSARQITYTIILRQIENRIKEVIAETLVQPFWDDMPFFNTEHKKWRGGIWEDDDAVVGSPNLEGNVAQEGDVDGVDHLDGSEELHTETRPLEKSQSMPLVESSPPTGLFGRKIQGRAPNSSLNSSSTSIDIASSPTSATHTPKPFRSPSISSPANPVGNTPAVTPGETPQRPASVAKAPSHSSASSREATDNETDTDAAPASEERRKTGSCAESANLNDSIEPNSPISTSRAASLKSATGSISKGLFRRDTGSSVSGASTNGETKRTTLSAVANAAVTARQWGWSALQKHKEAKNGASTEASPPVDLNQPMGRGRPLPPPGQPLPPPERGSKVTTIPVPKRPLAPAPSPSERPSAVAAEQHKSEQKTERRPIPPPPLPSRRHLKKASEGGGENLFVVEAPLDSEPSTPMEENTPQPSYVQPWAEDMEDYDEPRTFPSRQCTTSDEASRTAPPLPTRRPTAGNSSDTIEAVPASVDDEDDYSAWMDDNDEAYDDKKPISEGGGNGLPQVQAARS</sequence>
<feature type="region of interest" description="Disordered" evidence="29">
    <location>
        <begin position="2209"/>
        <end position="2418"/>
    </location>
</feature>
<dbReference type="InterPro" id="IPR006133">
    <property type="entry name" value="DNA-dir_DNA_pol_B_exonuc"/>
</dbReference>
<evidence type="ECO:0000256" key="3">
    <source>
        <dbReference type="ARBA" id="ARBA00004173"/>
    </source>
</evidence>
<dbReference type="PRINTS" id="PR00106">
    <property type="entry name" value="DNAPOLB"/>
</dbReference>
<dbReference type="InterPro" id="IPR006172">
    <property type="entry name" value="DNA-dir_DNA_pol_B"/>
</dbReference>
<comment type="cofactor">
    <cofactor evidence="1">
        <name>[4Fe-4S] cluster</name>
        <dbReference type="ChEBI" id="CHEBI:49883"/>
    </cofactor>
</comment>
<dbReference type="InterPro" id="IPR056435">
    <property type="entry name" value="DPOD/Z_N"/>
</dbReference>
<dbReference type="EC" id="2.7.7.7" evidence="6"/>
<evidence type="ECO:0000256" key="23">
    <source>
        <dbReference type="ARBA" id="ARBA00023128"/>
    </source>
</evidence>
<dbReference type="SUPFAM" id="SSF53098">
    <property type="entry name" value="Ribonuclease H-like"/>
    <property type="match status" value="1"/>
</dbReference>
<feature type="compositionally biased region" description="Pro residues" evidence="29">
    <location>
        <begin position="2488"/>
        <end position="2499"/>
    </location>
</feature>
<keyword evidence="23" id="KW-0496">Mitochondrion</keyword>
<dbReference type="GO" id="GO:0000724">
    <property type="term" value="P:double-strand break repair via homologous recombination"/>
    <property type="evidence" value="ECO:0007669"/>
    <property type="project" value="TreeGrafter"/>
</dbReference>
<dbReference type="GO" id="GO:0003677">
    <property type="term" value="F:DNA binding"/>
    <property type="evidence" value="ECO:0007669"/>
    <property type="project" value="UniProtKB-KW"/>
</dbReference>
<keyword evidence="20" id="KW-0445">Lipid transport</keyword>
<keyword evidence="17" id="KW-0239">DNA-directed DNA polymerase</keyword>
<evidence type="ECO:0000256" key="25">
    <source>
        <dbReference type="ARBA" id="ARBA00023204"/>
    </source>
</evidence>
<name>A0A484FMH4_COLOR</name>
<dbReference type="CDD" id="cd05778">
    <property type="entry name" value="DNA_polB_zeta_exo"/>
    <property type="match status" value="1"/>
</dbReference>
<feature type="compositionally biased region" description="Basic and acidic residues" evidence="29">
    <location>
        <begin position="627"/>
        <end position="639"/>
    </location>
</feature>
<evidence type="ECO:0000256" key="15">
    <source>
        <dbReference type="ARBA" id="ARBA00022771"/>
    </source>
</evidence>
<feature type="region of interest" description="Disordered" evidence="29">
    <location>
        <begin position="432"/>
        <end position="470"/>
    </location>
</feature>
<keyword evidence="21" id="KW-0446">Lipid-binding</keyword>
<evidence type="ECO:0000256" key="7">
    <source>
        <dbReference type="ARBA" id="ARBA00021589"/>
    </source>
</evidence>
<dbReference type="InterPro" id="IPR012337">
    <property type="entry name" value="RNaseH-like_sf"/>
</dbReference>
<evidence type="ECO:0000256" key="22">
    <source>
        <dbReference type="ARBA" id="ARBA00023125"/>
    </source>
</evidence>
<dbReference type="FunFam" id="1.10.132.60:FF:000007">
    <property type="entry name" value="DNA polymerase"/>
    <property type="match status" value="1"/>
</dbReference>
<dbReference type="PANTHER" id="PTHR45812">
    <property type="entry name" value="DNA POLYMERASE ZETA CATALYTIC SUBUNIT"/>
    <property type="match status" value="1"/>
</dbReference>
<dbReference type="Pfam" id="PF10296">
    <property type="entry name" value="MMM1"/>
    <property type="match status" value="1"/>
</dbReference>
<dbReference type="InterPro" id="IPR023211">
    <property type="entry name" value="DNA_pol_palm_dom_sf"/>
</dbReference>
<evidence type="ECO:0000256" key="20">
    <source>
        <dbReference type="ARBA" id="ARBA00023055"/>
    </source>
</evidence>
<dbReference type="InterPro" id="IPR006134">
    <property type="entry name" value="DNA-dir_DNA_pol_B_multi_dom"/>
</dbReference>
<keyword evidence="8" id="KW-0813">Transport</keyword>
<feature type="region of interest" description="Disordered" evidence="29">
    <location>
        <begin position="815"/>
        <end position="858"/>
    </location>
</feature>
<keyword evidence="13" id="KW-0479">Metal-binding</keyword>
<feature type="compositionally biased region" description="Acidic residues" evidence="29">
    <location>
        <begin position="2623"/>
        <end position="2640"/>
    </location>
</feature>
<comment type="caution">
    <text evidence="31">The sequence shown here is derived from an EMBL/GenBank/DDBJ whole genome shotgun (WGS) entry which is preliminary data.</text>
</comment>
<keyword evidence="32" id="KW-1185">Reference proteome</keyword>
<dbReference type="InterPro" id="IPR056447">
    <property type="entry name" value="REV3_N"/>
</dbReference>
<evidence type="ECO:0000256" key="1">
    <source>
        <dbReference type="ARBA" id="ARBA00001966"/>
    </source>
</evidence>
<reference evidence="32" key="2">
    <citation type="journal article" date="2019" name="Mol. Plant Microbe Interact.">
        <title>Genome sequence resources for four phytopathogenic fungi from the Colletotrichum orbiculare species complex.</title>
        <authorList>
            <person name="Gan P."/>
            <person name="Tsushima A."/>
            <person name="Narusaka M."/>
            <person name="Narusaka Y."/>
            <person name="Takano Y."/>
            <person name="Kubo Y."/>
            <person name="Shirasu K."/>
        </authorList>
    </citation>
    <scope>GENOME REANNOTATION</scope>
    <source>
        <strain evidence="32">104-T / ATCC 96160 / CBS 514.97 / LARS 414 / MAFF 240422</strain>
    </source>
</reference>
<dbReference type="SMART" id="SM00486">
    <property type="entry name" value="POLBc"/>
    <property type="match status" value="1"/>
</dbReference>
<dbReference type="InterPro" id="IPR030559">
    <property type="entry name" value="PolZ_Rev3"/>
</dbReference>
<comment type="subcellular location">
    <subcellularLocation>
        <location evidence="4">Membrane</location>
    </subcellularLocation>
    <subcellularLocation>
        <location evidence="3">Mitochondrion</location>
    </subcellularLocation>
    <subcellularLocation>
        <location evidence="2">Nucleus</location>
    </subcellularLocation>
</comment>
<keyword evidence="12" id="KW-0235">DNA replication</keyword>
<evidence type="ECO:0000256" key="5">
    <source>
        <dbReference type="ARBA" id="ARBA00005755"/>
    </source>
</evidence>
<dbReference type="GO" id="GO:0006260">
    <property type="term" value="P:DNA replication"/>
    <property type="evidence" value="ECO:0007669"/>
    <property type="project" value="UniProtKB-KW"/>
</dbReference>
<dbReference type="Pfam" id="PF03104">
    <property type="entry name" value="DNA_pol_B_exo1"/>
    <property type="match status" value="1"/>
</dbReference>
<keyword evidence="9" id="KW-0004">4Fe-4S</keyword>
<evidence type="ECO:0000313" key="32">
    <source>
        <dbReference type="Proteomes" id="UP000014480"/>
    </source>
</evidence>
<feature type="compositionally biased region" description="Polar residues" evidence="29">
    <location>
        <begin position="2297"/>
        <end position="2311"/>
    </location>
</feature>
<dbReference type="Gene3D" id="1.10.132.60">
    <property type="entry name" value="DNA polymerase family B, C-terminal domain"/>
    <property type="match status" value="1"/>
</dbReference>
<keyword evidence="18" id="KW-0408">Iron</keyword>
<dbReference type="FunFam" id="1.10.287.690:FF:000002">
    <property type="entry name" value="DNA polymerase zeta"/>
    <property type="match status" value="1"/>
</dbReference>
<dbReference type="SUPFAM" id="SSF56672">
    <property type="entry name" value="DNA/RNA polymerases"/>
    <property type="match status" value="1"/>
</dbReference>
<evidence type="ECO:0000256" key="29">
    <source>
        <dbReference type="SAM" id="MobiDB-lite"/>
    </source>
</evidence>
<dbReference type="GO" id="GO:0006869">
    <property type="term" value="P:lipid transport"/>
    <property type="evidence" value="ECO:0007669"/>
    <property type="project" value="UniProtKB-KW"/>
</dbReference>
<feature type="compositionally biased region" description="Basic and acidic residues" evidence="29">
    <location>
        <begin position="2508"/>
        <end position="2520"/>
    </location>
</feature>
<dbReference type="GO" id="GO:0005634">
    <property type="term" value="C:nucleus"/>
    <property type="evidence" value="ECO:0007669"/>
    <property type="project" value="UniProtKB-SubCell"/>
</dbReference>
<accession>A0A484FMH4</accession>
<keyword evidence="10" id="KW-0808">Transferase</keyword>
<evidence type="ECO:0000256" key="13">
    <source>
        <dbReference type="ARBA" id="ARBA00022723"/>
    </source>
</evidence>
<dbReference type="PROSITE" id="PS51847">
    <property type="entry name" value="SMP"/>
    <property type="match status" value="1"/>
</dbReference>
<feature type="region of interest" description="Disordered" evidence="29">
    <location>
        <begin position="507"/>
        <end position="640"/>
    </location>
</feature>
<dbReference type="OrthoDB" id="2414538at2759"/>
<comment type="subunit">
    <text evidence="28">Forms DNA polymerase zeta with REV7.</text>
</comment>
<dbReference type="Pfam" id="PF00136">
    <property type="entry name" value="DNA_pol_B"/>
    <property type="match status" value="1"/>
</dbReference>
<dbReference type="EMBL" id="AMCV02000025">
    <property type="protein sequence ID" value="TDZ18147.1"/>
    <property type="molecule type" value="Genomic_DNA"/>
</dbReference>
<dbReference type="Gene3D" id="3.30.342.10">
    <property type="entry name" value="DNA Polymerase, chain B, domain 1"/>
    <property type="match status" value="1"/>
</dbReference>
<feature type="compositionally biased region" description="Basic residues" evidence="29">
    <location>
        <begin position="848"/>
        <end position="858"/>
    </location>
</feature>
<evidence type="ECO:0000256" key="17">
    <source>
        <dbReference type="ARBA" id="ARBA00022932"/>
    </source>
</evidence>